<dbReference type="InterPro" id="IPR050708">
    <property type="entry name" value="T6SS_VgrG/RHS"/>
</dbReference>
<dbReference type="EMBL" id="JAFEUF010000101">
    <property type="protein sequence ID" value="MBM7056028.1"/>
    <property type="molecule type" value="Genomic_DNA"/>
</dbReference>
<dbReference type="Pfam" id="PF05593">
    <property type="entry name" value="RHS_repeat"/>
    <property type="match status" value="1"/>
</dbReference>
<gene>
    <name evidence="6" type="ORF">JS521_19685</name>
</gene>
<evidence type="ECO:0000256" key="2">
    <source>
        <dbReference type="SAM" id="Coils"/>
    </source>
</evidence>
<organism evidence="6 7">
    <name type="scientific">Streptomyces durocortorensis</name>
    <dbReference type="NCBI Taxonomy" id="2811104"/>
    <lineage>
        <taxon>Bacteria</taxon>
        <taxon>Bacillati</taxon>
        <taxon>Actinomycetota</taxon>
        <taxon>Actinomycetes</taxon>
        <taxon>Kitasatosporales</taxon>
        <taxon>Streptomycetaceae</taxon>
        <taxon>Streptomyces</taxon>
    </lineage>
</organism>
<keyword evidence="1" id="KW-0677">Repeat</keyword>
<keyword evidence="4" id="KW-0472">Membrane</keyword>
<feature type="region of interest" description="Disordered" evidence="3">
    <location>
        <begin position="99"/>
        <end position="125"/>
    </location>
</feature>
<dbReference type="Gene3D" id="2.180.10.10">
    <property type="entry name" value="RHS repeat-associated core"/>
    <property type="match status" value="1"/>
</dbReference>
<dbReference type="InterPro" id="IPR022385">
    <property type="entry name" value="Rhs_assc_core"/>
</dbReference>
<dbReference type="PANTHER" id="PTHR32305:SF17">
    <property type="entry name" value="TRNA NUCLEASE WAPA"/>
    <property type="match status" value="1"/>
</dbReference>
<feature type="domain" description="Teneurin-like YD-shell" evidence="5">
    <location>
        <begin position="438"/>
        <end position="613"/>
    </location>
</feature>
<feature type="region of interest" description="Disordered" evidence="3">
    <location>
        <begin position="569"/>
        <end position="591"/>
    </location>
</feature>
<keyword evidence="4" id="KW-1133">Transmembrane helix</keyword>
<dbReference type="Proteomes" id="UP000712045">
    <property type="component" value="Unassembled WGS sequence"/>
</dbReference>
<keyword evidence="4" id="KW-0812">Transmembrane</keyword>
<dbReference type="NCBIfam" id="TIGR01643">
    <property type="entry name" value="YD_repeat_2x"/>
    <property type="match status" value="1"/>
</dbReference>
<feature type="transmembrane region" description="Helical" evidence="4">
    <location>
        <begin position="773"/>
        <end position="795"/>
    </location>
</feature>
<dbReference type="PANTHER" id="PTHR32305">
    <property type="match status" value="1"/>
</dbReference>
<dbReference type="Pfam" id="PF25023">
    <property type="entry name" value="TEN_YD-shell"/>
    <property type="match status" value="1"/>
</dbReference>
<name>A0ABS2I2K3_9ACTN</name>
<sequence>MARICLTRPVAQISLKYGDETKRTTTVHDGDRTTVIPPKGGTATTTIVDALGQTTESRSYTDSARTEFGTTAYRYDQHGNLAKVTDPAGTIWTWTYDSRGRQTSADDPDKGASTTTYDDADRPSTVTDARGITLTTLYDKLGRPEKLQQGATVRSSWTYDTVAKGQPASDTRHVDGKAYTTKIDGYDDRYQPTSSTAVIPPTEQGLAGTYTWTYGYNQYTGAQEWLRHPAIGNLPAERVTTNFNSSGLPVSTTAGSVPLVGNVAYDALSRPVRTELGSLGRKVYDTRVIDEHTGSLVRRTLDGDQALRIEDTRYSYDDAGNTLRISSTSGQDSAASTDTQCFALDALRRMTEAWTTRSASDNCASGPSAGTVGGPDSYWHSYTYDVAGNRAKEVRHTTASGVSDITRTYTPGKAGEANPHALRSITTTGGPDDGDRENFTYDAVGNAESRSGGARGQGFVWDEEGNLAKVTENGKSTTYLYDSSGNRLLARNADATTTAYLPGGNQLTVTASGAKTATRHYTHGGEAVAVRNASGITFVFANHQGTGLTAVGFTEGQAVTRRKQLPFGESRSATGTTWPGDRGFVGGTTDPTGLTHLGAREYDPTLGRFLSVDPLILPGDSTQLNPYVYGNNNAATFSDPTGEAYEECVSGQYNCSYGKGGTGDVKKVEFGKNYKKVTKSVGGTISPNYIIQQNTGYKHVYTKGSGVTAPTAAQRAASAEIERQRRIERERKAAEAQHKQNQKDEGFWAGLKNSAVGQWVGDNWDGIKTGLTVVAFGACIVASAGACIMVGAAVATAKFIGDSAKSGNLELRAYAKDLAWTAVGGGAAAAFGRTIGGAKNWRDAYRGSPWTRHTVMTKVRPSSSSKHAVVRPTSRVDKGATYGNLSVNAGFNVAFCGANTASIGSDPGNLGFNSGPYSGVC</sequence>
<evidence type="ECO:0000256" key="3">
    <source>
        <dbReference type="SAM" id="MobiDB-lite"/>
    </source>
</evidence>
<accession>A0ABS2I2K3</accession>
<evidence type="ECO:0000313" key="6">
    <source>
        <dbReference type="EMBL" id="MBM7056028.1"/>
    </source>
</evidence>
<keyword evidence="7" id="KW-1185">Reference proteome</keyword>
<dbReference type="InterPro" id="IPR031325">
    <property type="entry name" value="RHS_repeat"/>
</dbReference>
<keyword evidence="2" id="KW-0175">Coiled coil</keyword>
<evidence type="ECO:0000256" key="1">
    <source>
        <dbReference type="ARBA" id="ARBA00022737"/>
    </source>
</evidence>
<dbReference type="NCBIfam" id="TIGR03696">
    <property type="entry name" value="Rhs_assc_core"/>
    <property type="match status" value="1"/>
</dbReference>
<dbReference type="InterPro" id="IPR006530">
    <property type="entry name" value="YD"/>
</dbReference>
<evidence type="ECO:0000313" key="7">
    <source>
        <dbReference type="Proteomes" id="UP000712045"/>
    </source>
</evidence>
<dbReference type="InterPro" id="IPR056823">
    <property type="entry name" value="TEN-like_YD-shell"/>
</dbReference>
<evidence type="ECO:0000259" key="5">
    <source>
        <dbReference type="Pfam" id="PF25023"/>
    </source>
</evidence>
<comment type="caution">
    <text evidence="6">The sequence shown here is derived from an EMBL/GenBank/DDBJ whole genome shotgun (WGS) entry which is preliminary data.</text>
</comment>
<evidence type="ECO:0000256" key="4">
    <source>
        <dbReference type="SAM" id="Phobius"/>
    </source>
</evidence>
<protein>
    <recommendedName>
        <fullName evidence="5">Teneurin-like YD-shell domain-containing protein</fullName>
    </recommendedName>
</protein>
<reference evidence="6 7" key="1">
    <citation type="submission" date="2021-02" db="EMBL/GenBank/DDBJ databases">
        <title>Genome Streptomyces sp. RHZ10.</title>
        <authorList>
            <person name="Besaury L."/>
        </authorList>
    </citation>
    <scope>NUCLEOTIDE SEQUENCE [LARGE SCALE GENOMIC DNA]</scope>
    <source>
        <strain evidence="6 7">RHZ10</strain>
    </source>
</reference>
<proteinExistence type="predicted"/>
<feature type="coiled-coil region" evidence="2">
    <location>
        <begin position="717"/>
        <end position="744"/>
    </location>
</feature>